<organism evidence="2 3">
    <name type="scientific">Gossypium davidsonii</name>
    <name type="common">Davidson's cotton</name>
    <name type="synonym">Gossypium klotzschianum subsp. davidsonii</name>
    <dbReference type="NCBI Taxonomy" id="34287"/>
    <lineage>
        <taxon>Eukaryota</taxon>
        <taxon>Viridiplantae</taxon>
        <taxon>Streptophyta</taxon>
        <taxon>Embryophyta</taxon>
        <taxon>Tracheophyta</taxon>
        <taxon>Spermatophyta</taxon>
        <taxon>Magnoliopsida</taxon>
        <taxon>eudicotyledons</taxon>
        <taxon>Gunneridae</taxon>
        <taxon>Pentapetalae</taxon>
        <taxon>rosids</taxon>
        <taxon>malvids</taxon>
        <taxon>Malvales</taxon>
        <taxon>Malvaceae</taxon>
        <taxon>Malvoideae</taxon>
        <taxon>Gossypium</taxon>
    </lineage>
</organism>
<name>A0A7J8SFV7_GOSDV</name>
<accession>A0A7J8SFV7</accession>
<comment type="caution">
    <text evidence="2">The sequence shown here is derived from an EMBL/GenBank/DDBJ whole genome shotgun (WGS) entry which is preliminary data.</text>
</comment>
<reference evidence="2 3" key="1">
    <citation type="journal article" date="2019" name="Genome Biol. Evol.">
        <title>Insights into the evolution of the New World diploid cottons (Gossypium, subgenus Houzingenia) based on genome sequencing.</title>
        <authorList>
            <person name="Grover C.E."/>
            <person name="Arick M.A. 2nd"/>
            <person name="Thrash A."/>
            <person name="Conover J.L."/>
            <person name="Sanders W.S."/>
            <person name="Peterson D.G."/>
            <person name="Frelichowski J.E."/>
            <person name="Scheffler J.A."/>
            <person name="Scheffler B.E."/>
            <person name="Wendel J.F."/>
        </authorList>
    </citation>
    <scope>NUCLEOTIDE SEQUENCE [LARGE SCALE GENOMIC DNA]</scope>
    <source>
        <strain evidence="2">27</strain>
        <tissue evidence="2">Leaf</tissue>
    </source>
</reference>
<dbReference type="Proteomes" id="UP000593561">
    <property type="component" value="Unassembled WGS sequence"/>
</dbReference>
<gene>
    <name evidence="2" type="ORF">Godav_010229</name>
</gene>
<dbReference type="AlphaFoldDB" id="A0A7J8SFV7"/>
<sequence>MLKLGVEPTVVTFSTLINGPCIQNKVSEAVSMLDEMTTRLLNEMVDINISLVLSHIPY</sequence>
<dbReference type="InterPro" id="IPR011990">
    <property type="entry name" value="TPR-like_helical_dom_sf"/>
</dbReference>
<dbReference type="InterPro" id="IPR002885">
    <property type="entry name" value="PPR_rpt"/>
</dbReference>
<dbReference type="NCBIfam" id="TIGR00756">
    <property type="entry name" value="PPR"/>
    <property type="match status" value="1"/>
</dbReference>
<proteinExistence type="predicted"/>
<dbReference type="EMBL" id="JABFAC010000009">
    <property type="protein sequence ID" value="MBA0624968.1"/>
    <property type="molecule type" value="Genomic_DNA"/>
</dbReference>
<evidence type="ECO:0000256" key="1">
    <source>
        <dbReference type="ARBA" id="ARBA00022737"/>
    </source>
</evidence>
<protein>
    <submittedName>
        <fullName evidence="2">Uncharacterized protein</fullName>
    </submittedName>
</protein>
<keyword evidence="3" id="KW-1185">Reference proteome</keyword>
<keyword evidence="1" id="KW-0677">Repeat</keyword>
<dbReference type="Pfam" id="PF12854">
    <property type="entry name" value="PPR_1"/>
    <property type="match status" value="1"/>
</dbReference>
<evidence type="ECO:0000313" key="3">
    <source>
        <dbReference type="Proteomes" id="UP000593561"/>
    </source>
</evidence>
<dbReference type="Gene3D" id="1.25.40.10">
    <property type="entry name" value="Tetratricopeptide repeat domain"/>
    <property type="match status" value="1"/>
</dbReference>
<evidence type="ECO:0000313" key="2">
    <source>
        <dbReference type="EMBL" id="MBA0624968.1"/>
    </source>
</evidence>